<dbReference type="EMBL" id="NSIT01000189">
    <property type="protein sequence ID" value="PJE78401.1"/>
    <property type="molecule type" value="Genomic_DNA"/>
</dbReference>
<keyword evidence="3" id="KW-1003">Cell membrane</keyword>
<name>A0A2H9T5A4_9ZZZZ</name>
<evidence type="ECO:0000256" key="2">
    <source>
        <dbReference type="ARBA" id="ARBA00022448"/>
    </source>
</evidence>
<evidence type="ECO:0000256" key="3">
    <source>
        <dbReference type="ARBA" id="ARBA00022475"/>
    </source>
</evidence>
<protein>
    <recommendedName>
        <fullName evidence="9">Membrane transporter protein</fullName>
    </recommendedName>
</protein>
<feature type="transmembrane region" description="Helical" evidence="7">
    <location>
        <begin position="219"/>
        <end position="239"/>
    </location>
</feature>
<keyword evidence="5 7" id="KW-1133">Transmembrane helix</keyword>
<comment type="caution">
    <text evidence="8">The sequence shown here is derived from an EMBL/GenBank/DDBJ whole genome shotgun (WGS) entry which is preliminary data.</text>
</comment>
<evidence type="ECO:0000313" key="8">
    <source>
        <dbReference type="EMBL" id="PJE78401.1"/>
    </source>
</evidence>
<dbReference type="InterPro" id="IPR002781">
    <property type="entry name" value="TM_pro_TauE-like"/>
</dbReference>
<sequence>MELSLADFILAISVLTFGAFIQGIAGFGLAVLAAPILYIINPRLIPSIPLMLGLIMCLVILYRYRHSINLSMFGFASIGRIPGAFLGTIVLLMCSVRSLQLFIGVSVLTAVLINLCAIKIRATRTTLAIAGLLSGITGTAASIDGPPMALVMQSQEGDIIRGTLSAYFVCGCIVSLSILVFNHRFGTQDFMYGLYFLPGTLLGSFLAKRVAHRIPKERMQFLTLALCGISGSFAIITAMI</sequence>
<feature type="transmembrane region" description="Helical" evidence="7">
    <location>
        <begin position="126"/>
        <end position="143"/>
    </location>
</feature>
<feature type="transmembrane region" description="Helical" evidence="7">
    <location>
        <begin position="44"/>
        <end position="64"/>
    </location>
</feature>
<gene>
    <name evidence="8" type="ORF">CI610_02665</name>
</gene>
<evidence type="ECO:0000256" key="5">
    <source>
        <dbReference type="ARBA" id="ARBA00022989"/>
    </source>
</evidence>
<feature type="transmembrane region" description="Helical" evidence="7">
    <location>
        <begin position="101"/>
        <end position="120"/>
    </location>
</feature>
<proteinExistence type="predicted"/>
<dbReference type="PANTHER" id="PTHR30269:SF37">
    <property type="entry name" value="MEMBRANE TRANSPORTER PROTEIN"/>
    <property type="match status" value="1"/>
</dbReference>
<keyword evidence="6 7" id="KW-0472">Membrane</keyword>
<feature type="transmembrane region" description="Helical" evidence="7">
    <location>
        <begin position="164"/>
        <end position="184"/>
    </location>
</feature>
<feature type="transmembrane region" description="Helical" evidence="7">
    <location>
        <begin position="6"/>
        <end position="32"/>
    </location>
</feature>
<reference evidence="8" key="1">
    <citation type="journal article" date="2017" name="Appl. Environ. Microbiol.">
        <title>Molecular characterization of an Endozoicomonas-like organism causing infection in king scallop Pecten maximus L.</title>
        <authorList>
            <person name="Cano I."/>
            <person name="van Aerle R."/>
            <person name="Ross S."/>
            <person name="Verner-Jeffreys D.W."/>
            <person name="Paley R.K."/>
            <person name="Rimmer G."/>
            <person name="Ryder D."/>
            <person name="Hooper P."/>
            <person name="Stone D."/>
            <person name="Feist S.W."/>
        </authorList>
    </citation>
    <scope>NUCLEOTIDE SEQUENCE</scope>
</reference>
<evidence type="ECO:0000256" key="4">
    <source>
        <dbReference type="ARBA" id="ARBA00022692"/>
    </source>
</evidence>
<comment type="subcellular location">
    <subcellularLocation>
        <location evidence="1">Cell membrane</location>
        <topology evidence="1">Multi-pass membrane protein</topology>
    </subcellularLocation>
</comment>
<evidence type="ECO:0008006" key="9">
    <source>
        <dbReference type="Google" id="ProtNLM"/>
    </source>
</evidence>
<evidence type="ECO:0000256" key="7">
    <source>
        <dbReference type="SAM" id="Phobius"/>
    </source>
</evidence>
<dbReference type="AlphaFoldDB" id="A0A2H9T5A4"/>
<dbReference type="PANTHER" id="PTHR30269">
    <property type="entry name" value="TRANSMEMBRANE PROTEIN YFCA"/>
    <property type="match status" value="1"/>
</dbReference>
<organism evidence="8">
    <name type="scientific">invertebrate metagenome</name>
    <dbReference type="NCBI Taxonomy" id="1711999"/>
    <lineage>
        <taxon>unclassified sequences</taxon>
        <taxon>metagenomes</taxon>
        <taxon>organismal metagenomes</taxon>
    </lineage>
</organism>
<evidence type="ECO:0000256" key="6">
    <source>
        <dbReference type="ARBA" id="ARBA00023136"/>
    </source>
</evidence>
<dbReference type="GO" id="GO:0005886">
    <property type="term" value="C:plasma membrane"/>
    <property type="evidence" value="ECO:0007669"/>
    <property type="project" value="UniProtKB-SubCell"/>
</dbReference>
<evidence type="ECO:0000256" key="1">
    <source>
        <dbReference type="ARBA" id="ARBA00004651"/>
    </source>
</evidence>
<dbReference type="Pfam" id="PF01925">
    <property type="entry name" value="TauE"/>
    <property type="match status" value="1"/>
</dbReference>
<feature type="transmembrane region" description="Helical" evidence="7">
    <location>
        <begin position="70"/>
        <end position="94"/>
    </location>
</feature>
<keyword evidence="2" id="KW-0813">Transport</keyword>
<keyword evidence="4 7" id="KW-0812">Transmembrane</keyword>
<dbReference type="InterPro" id="IPR052017">
    <property type="entry name" value="TSUP"/>
</dbReference>
<accession>A0A2H9T5A4</accession>